<accession>A0A7L2REU6</accession>
<dbReference type="GO" id="GO:0003964">
    <property type="term" value="F:RNA-directed DNA polymerase activity"/>
    <property type="evidence" value="ECO:0007669"/>
    <property type="project" value="InterPro"/>
</dbReference>
<dbReference type="SUPFAM" id="SSF56672">
    <property type="entry name" value="DNA/RNA polymerases"/>
    <property type="match status" value="1"/>
</dbReference>
<evidence type="ECO:0000313" key="3">
    <source>
        <dbReference type="Proteomes" id="UP000560066"/>
    </source>
</evidence>
<reference evidence="2 3" key="1">
    <citation type="submission" date="2019-09" db="EMBL/GenBank/DDBJ databases">
        <title>Bird 10,000 Genomes (B10K) Project - Family phase.</title>
        <authorList>
            <person name="Zhang G."/>
        </authorList>
    </citation>
    <scope>NUCLEOTIDE SEQUENCE [LARGE SCALE GENOMIC DNA]</scope>
    <source>
        <strain evidence="2">B10K-DU-002-79</strain>
    </source>
</reference>
<protein>
    <submittedName>
        <fullName evidence="2">POK7 protein</fullName>
    </submittedName>
</protein>
<feature type="non-terminal residue" evidence="2">
    <location>
        <position position="56"/>
    </location>
</feature>
<dbReference type="InterPro" id="IPR043502">
    <property type="entry name" value="DNA/RNA_pol_sf"/>
</dbReference>
<dbReference type="EMBL" id="VYZS01013320">
    <property type="protein sequence ID" value="NXS06976.1"/>
    <property type="molecule type" value="Genomic_DNA"/>
</dbReference>
<name>A0A7L2REU6_9PASS</name>
<proteinExistence type="predicted"/>
<evidence type="ECO:0000313" key="2">
    <source>
        <dbReference type="EMBL" id="NXS06976.1"/>
    </source>
</evidence>
<dbReference type="Gene3D" id="3.30.70.270">
    <property type="match status" value="1"/>
</dbReference>
<keyword evidence="3" id="KW-1185">Reference proteome</keyword>
<dbReference type="Proteomes" id="UP000560066">
    <property type="component" value="Unassembled WGS sequence"/>
</dbReference>
<feature type="non-terminal residue" evidence="2">
    <location>
        <position position="1"/>
    </location>
</feature>
<dbReference type="Pfam" id="PF06817">
    <property type="entry name" value="RVT_thumb"/>
    <property type="match status" value="1"/>
</dbReference>
<comment type="caution">
    <text evidence="2">The sequence shown here is derived from an EMBL/GenBank/DDBJ whole genome shotgun (WGS) entry which is preliminary data.</text>
</comment>
<sequence length="56" mass="6760">PWNYLGWWITQDRIRSQPLKLKVPERLTLNDVQQLLGAINWLRSIWGLPQRSYTHC</sequence>
<feature type="domain" description="Reverse transcriptase thumb" evidence="1">
    <location>
        <begin position="17"/>
        <end position="54"/>
    </location>
</feature>
<dbReference type="AlphaFoldDB" id="A0A7L2REU6"/>
<dbReference type="OrthoDB" id="9319918at2759"/>
<organism evidence="2 3">
    <name type="scientific">Neodrepanis coruscans</name>
    <name type="common">wattled asity</name>
    <dbReference type="NCBI Taxonomy" id="254563"/>
    <lineage>
        <taxon>Eukaryota</taxon>
        <taxon>Metazoa</taxon>
        <taxon>Chordata</taxon>
        <taxon>Craniata</taxon>
        <taxon>Vertebrata</taxon>
        <taxon>Euteleostomi</taxon>
        <taxon>Archelosauria</taxon>
        <taxon>Archosauria</taxon>
        <taxon>Dinosauria</taxon>
        <taxon>Saurischia</taxon>
        <taxon>Theropoda</taxon>
        <taxon>Coelurosauria</taxon>
        <taxon>Aves</taxon>
        <taxon>Neognathae</taxon>
        <taxon>Neoaves</taxon>
        <taxon>Telluraves</taxon>
        <taxon>Australaves</taxon>
        <taxon>Passeriformes</taxon>
        <taxon>Philepittidae</taxon>
        <taxon>Neodrepanis</taxon>
    </lineage>
</organism>
<evidence type="ECO:0000259" key="1">
    <source>
        <dbReference type="Pfam" id="PF06817"/>
    </source>
</evidence>
<gene>
    <name evidence="2" type="primary">Ervk7_1</name>
    <name evidence="2" type="ORF">NEOCOR_R08948</name>
</gene>
<dbReference type="InterPro" id="IPR043128">
    <property type="entry name" value="Rev_trsase/Diguanyl_cyclase"/>
</dbReference>
<dbReference type="InterPro" id="IPR010661">
    <property type="entry name" value="RVT_thumb"/>
</dbReference>